<dbReference type="AlphaFoldDB" id="A0A0P1AVY3"/>
<dbReference type="GeneID" id="36396671"/>
<dbReference type="RefSeq" id="XP_024581680.1">
    <property type="nucleotide sequence ID" value="XM_024716042.1"/>
</dbReference>
<proteinExistence type="predicted"/>
<dbReference type="Proteomes" id="UP000054928">
    <property type="component" value="Unassembled WGS sequence"/>
</dbReference>
<dbReference type="InterPro" id="IPR011990">
    <property type="entry name" value="TPR-like_helical_dom_sf"/>
</dbReference>
<accession>A0A0P1AVY3</accession>
<dbReference type="PANTHER" id="PTHR10098">
    <property type="entry name" value="RAPSYN-RELATED"/>
    <property type="match status" value="1"/>
</dbReference>
<dbReference type="EMBL" id="CCYD01001572">
    <property type="protein sequence ID" value="CEG45311.1"/>
    <property type="molecule type" value="Genomic_DNA"/>
</dbReference>
<keyword evidence="4" id="KW-1185">Reference proteome</keyword>
<evidence type="ECO:0000313" key="4">
    <source>
        <dbReference type="Proteomes" id="UP000054928"/>
    </source>
</evidence>
<evidence type="ECO:0000256" key="1">
    <source>
        <dbReference type="PROSITE-ProRule" id="PRU00339"/>
    </source>
</evidence>
<organism evidence="3 4">
    <name type="scientific">Plasmopara halstedii</name>
    <name type="common">Downy mildew of sunflower</name>
    <dbReference type="NCBI Taxonomy" id="4781"/>
    <lineage>
        <taxon>Eukaryota</taxon>
        <taxon>Sar</taxon>
        <taxon>Stramenopiles</taxon>
        <taxon>Oomycota</taxon>
        <taxon>Peronosporomycetes</taxon>
        <taxon>Peronosporales</taxon>
        <taxon>Peronosporaceae</taxon>
        <taxon>Plasmopara</taxon>
    </lineage>
</organism>
<feature type="repeat" description="TPR" evidence="1">
    <location>
        <begin position="371"/>
        <end position="404"/>
    </location>
</feature>
<dbReference type="OrthoDB" id="286233at2759"/>
<evidence type="ECO:0000313" key="3">
    <source>
        <dbReference type="EMBL" id="CEG45311.1"/>
    </source>
</evidence>
<dbReference type="InterPro" id="IPR019734">
    <property type="entry name" value="TPR_rpt"/>
</dbReference>
<reference evidence="4" key="1">
    <citation type="submission" date="2014-09" db="EMBL/GenBank/DDBJ databases">
        <authorList>
            <person name="Sharma Rahul"/>
            <person name="Thines Marco"/>
        </authorList>
    </citation>
    <scope>NUCLEOTIDE SEQUENCE [LARGE SCALE GENOMIC DNA]</scope>
</reference>
<dbReference type="Gene3D" id="1.25.40.10">
    <property type="entry name" value="Tetratricopeptide repeat domain"/>
    <property type="match status" value="1"/>
</dbReference>
<protein>
    <submittedName>
        <fullName evidence="3">Predicted G-alpha GTPase interaction protein, contains GoLoco domain</fullName>
    </submittedName>
</protein>
<dbReference type="SUPFAM" id="SSF48452">
    <property type="entry name" value="TPR-like"/>
    <property type="match status" value="1"/>
</dbReference>
<feature type="coiled-coil region" evidence="2">
    <location>
        <begin position="384"/>
        <end position="411"/>
    </location>
</feature>
<evidence type="ECO:0000256" key="2">
    <source>
        <dbReference type="SAM" id="Coils"/>
    </source>
</evidence>
<dbReference type="SMART" id="SM00028">
    <property type="entry name" value="TPR"/>
    <property type="match status" value="2"/>
</dbReference>
<sequence length="581" mass="65169">MDVKVLYPHFFAEQQKHHVQVNTLTIVSQKRRKEVEGHSRRDGYGISTRSSLRNHLLKIKSQTMNKQTKEIATSTFKKISNQQEVTTLAPLNKSHSSFSKLSQRPPSRRVALRIELSRKTSQNHDIGAAMSCPSAISMSKTRSSSEIITSRVPSAMDKELYMNLRADVRPRSHFARKRIDHEESTRTLTRISTAPTTLYGRRTMDSSMTAFRSSSSTENLMAKLRQPEISLSSAVQWEMEADEDVDANFFLTELEAASRPSNTSVEKLKTLAKHVTLGSFMLYADPPALLAAVQHFAIALKAIKYARDTTSATLALTSLLHHHRGVALRELVVTSGYQDSKFKPTCIKYAFAAQRRALELAKQAKDSRLQARAIKALGLLLFDAHAYESALKHQQEALQLAKDENDRELEARVYANLGNLALVEHNFDRALSCHYRDLQLCSASEIDCRLGRARAHRNLSIVYAKLHQRDQQLVHENESRIAAHDGGAYVLDIINHPDTSVGNICFQSSTKIDMALAKLVTQNLAEIVRGLACFEDCHSTVDVKEMDSIRISLSQEWGAAEAELEVALEKILASNEEVEHI</sequence>
<keyword evidence="1" id="KW-0802">TPR repeat</keyword>
<keyword evidence="2" id="KW-0175">Coiled coil</keyword>
<dbReference type="STRING" id="4781.A0A0P1AVY3"/>
<name>A0A0P1AVY3_PLAHL</name>
<dbReference type="PROSITE" id="PS50005">
    <property type="entry name" value="TPR"/>
    <property type="match status" value="1"/>
</dbReference>
<dbReference type="OMA" id="KEWRIAA"/>